<name>A0ACB9RUA3_9MYRT</name>
<reference evidence="2" key="1">
    <citation type="journal article" date="2023" name="Front. Plant Sci.">
        <title>Chromosomal-level genome assembly of Melastoma candidum provides insights into trichome evolution.</title>
        <authorList>
            <person name="Zhong Y."/>
            <person name="Wu W."/>
            <person name="Sun C."/>
            <person name="Zou P."/>
            <person name="Liu Y."/>
            <person name="Dai S."/>
            <person name="Zhou R."/>
        </authorList>
    </citation>
    <scope>NUCLEOTIDE SEQUENCE [LARGE SCALE GENOMIC DNA]</scope>
</reference>
<dbReference type="EMBL" id="CM042882">
    <property type="protein sequence ID" value="KAI4382280.1"/>
    <property type="molecule type" value="Genomic_DNA"/>
</dbReference>
<keyword evidence="2" id="KW-1185">Reference proteome</keyword>
<accession>A0ACB9RUA3</accession>
<dbReference type="Proteomes" id="UP001057402">
    <property type="component" value="Chromosome 3"/>
</dbReference>
<evidence type="ECO:0000313" key="1">
    <source>
        <dbReference type="EMBL" id="KAI4382280.1"/>
    </source>
</evidence>
<sequence>MGERVEIKDEKPRLLTKLLLNVTIQGSVGAMHVVTVPDIRRGMGERVEIKDEKPRLLTKLLLNVTIQGSVGAMHVVTVPDIRRGMGERVEIKDEKPRLLTKLLLNVTIQGSVGAMHVVTVPDIRRGMGERVEIKDEKPRLLTKLLLNVTIQGSVGAMHVVTVPDIRRGMGERVEIKDEKPRLLTKLLLNVTIQGSVGAMHVVATLGQWKKSIRSVFVHVHVSLGGQKLVLGTLCPGKIPQLSFDLVFDKEFELSHNWTSGSVYFCESKSKEEGELELPAENGTGVKQSEKNESFVEPIQEDKDDSSEDCTWPPLMDSYELDAILKQIEDMFY</sequence>
<evidence type="ECO:0000313" key="2">
    <source>
        <dbReference type="Proteomes" id="UP001057402"/>
    </source>
</evidence>
<organism evidence="1 2">
    <name type="scientific">Melastoma candidum</name>
    <dbReference type="NCBI Taxonomy" id="119954"/>
    <lineage>
        <taxon>Eukaryota</taxon>
        <taxon>Viridiplantae</taxon>
        <taxon>Streptophyta</taxon>
        <taxon>Embryophyta</taxon>
        <taxon>Tracheophyta</taxon>
        <taxon>Spermatophyta</taxon>
        <taxon>Magnoliopsida</taxon>
        <taxon>eudicotyledons</taxon>
        <taxon>Gunneridae</taxon>
        <taxon>Pentapetalae</taxon>
        <taxon>rosids</taxon>
        <taxon>malvids</taxon>
        <taxon>Myrtales</taxon>
        <taxon>Melastomataceae</taxon>
        <taxon>Melastomatoideae</taxon>
        <taxon>Melastomateae</taxon>
        <taxon>Melastoma</taxon>
    </lineage>
</organism>
<proteinExistence type="predicted"/>
<protein>
    <submittedName>
        <fullName evidence="1">Uncharacterized protein</fullName>
    </submittedName>
</protein>
<comment type="caution">
    <text evidence="1">The sequence shown here is derived from an EMBL/GenBank/DDBJ whole genome shotgun (WGS) entry which is preliminary data.</text>
</comment>
<gene>
    <name evidence="1" type="ORF">MLD38_008261</name>
</gene>